<evidence type="ECO:0000259" key="2">
    <source>
        <dbReference type="Pfam" id="PF00534"/>
    </source>
</evidence>
<dbReference type="EMBL" id="DTGT01000319">
    <property type="protein sequence ID" value="HGH61617.1"/>
    <property type="molecule type" value="Genomic_DNA"/>
</dbReference>
<keyword evidence="1 4" id="KW-0808">Transferase</keyword>
<organism evidence="4">
    <name type="scientific">Desulfomonile tiedjei</name>
    <dbReference type="NCBI Taxonomy" id="2358"/>
    <lineage>
        <taxon>Bacteria</taxon>
        <taxon>Pseudomonadati</taxon>
        <taxon>Thermodesulfobacteriota</taxon>
        <taxon>Desulfomonilia</taxon>
        <taxon>Desulfomonilales</taxon>
        <taxon>Desulfomonilaceae</taxon>
        <taxon>Desulfomonile</taxon>
    </lineage>
</organism>
<proteinExistence type="predicted"/>
<protein>
    <submittedName>
        <fullName evidence="4">Glycosyltransferase</fullName>
    </submittedName>
</protein>
<dbReference type="SUPFAM" id="SSF53756">
    <property type="entry name" value="UDP-Glycosyltransferase/glycogen phosphorylase"/>
    <property type="match status" value="1"/>
</dbReference>
<dbReference type="PANTHER" id="PTHR46401:SF2">
    <property type="entry name" value="GLYCOSYLTRANSFERASE WBBK-RELATED"/>
    <property type="match status" value="1"/>
</dbReference>
<evidence type="ECO:0000313" key="4">
    <source>
        <dbReference type="EMBL" id="HGH61617.1"/>
    </source>
</evidence>
<dbReference type="InterPro" id="IPR028098">
    <property type="entry name" value="Glyco_trans_4-like_N"/>
</dbReference>
<dbReference type="Gene3D" id="3.40.50.2000">
    <property type="entry name" value="Glycogen Phosphorylase B"/>
    <property type="match status" value="2"/>
</dbReference>
<dbReference type="CDD" id="cd03801">
    <property type="entry name" value="GT4_PimA-like"/>
    <property type="match status" value="1"/>
</dbReference>
<evidence type="ECO:0000259" key="3">
    <source>
        <dbReference type="Pfam" id="PF13439"/>
    </source>
</evidence>
<feature type="domain" description="Glycosyltransferase subfamily 4-like N-terminal" evidence="3">
    <location>
        <begin position="53"/>
        <end position="225"/>
    </location>
</feature>
<dbReference type="InterPro" id="IPR001296">
    <property type="entry name" value="Glyco_trans_1"/>
</dbReference>
<gene>
    <name evidence="4" type="ORF">ENV54_10000</name>
</gene>
<feature type="domain" description="Glycosyl transferase family 1" evidence="2">
    <location>
        <begin position="239"/>
        <end position="394"/>
    </location>
</feature>
<dbReference type="AlphaFoldDB" id="A0A7C4EY16"/>
<comment type="caution">
    <text evidence="4">The sequence shown here is derived from an EMBL/GenBank/DDBJ whole genome shotgun (WGS) entry which is preliminary data.</text>
</comment>
<dbReference type="Pfam" id="PF13439">
    <property type="entry name" value="Glyco_transf_4"/>
    <property type="match status" value="1"/>
</dbReference>
<sequence length="427" mass="47914">MRSFSSHDSTGFWIFMNHSKAQSNRSSDGRPDKNSQRPLTIGFMTVKGISLGGGIESVTERLGSRLVQRGHRVVVFSASQFGSKTGYYKGMEIRVCPSILQKHLHKITLFSSAMFPLIFKTALRSISMRFAASSSPHAEFDILHIHEFSLFSFFPRLVGIPTVVQMHALLWKRAKWGPLSRLFLKVNDYTLGTFPCAVTCVSKTMKEHFEKTLGREVTYIPNGVEPPTPKAPDHIKTLGLNGDDYVLFAARLVPEKGAHYLIEAFLKVNPPLKLVVAGDDPFEKDYIRTLHLLGQKNEKILFPGYVSGDAYLELITNAALFVLPSEIEGMPVALLEAMSYGKCCIVSDIPENVEALNGNGFLFSNKSVDDLAGALHRAIQDKDSAKQLGKQAQEYVLTEYSWDRIVGLYEDFYRRVIAQEQRRRTRS</sequence>
<reference evidence="4" key="1">
    <citation type="journal article" date="2020" name="mSystems">
        <title>Genome- and Community-Level Interaction Insights into Carbon Utilization and Element Cycling Functions of Hydrothermarchaeota in Hydrothermal Sediment.</title>
        <authorList>
            <person name="Zhou Z."/>
            <person name="Liu Y."/>
            <person name="Xu W."/>
            <person name="Pan J."/>
            <person name="Luo Z.H."/>
            <person name="Li M."/>
        </authorList>
    </citation>
    <scope>NUCLEOTIDE SEQUENCE [LARGE SCALE GENOMIC DNA]</scope>
    <source>
        <strain evidence="4">SpSt-769</strain>
    </source>
</reference>
<dbReference type="Pfam" id="PF00534">
    <property type="entry name" value="Glycos_transf_1"/>
    <property type="match status" value="1"/>
</dbReference>
<name>A0A7C4EY16_9BACT</name>
<dbReference type="PANTHER" id="PTHR46401">
    <property type="entry name" value="GLYCOSYLTRANSFERASE WBBK-RELATED"/>
    <property type="match status" value="1"/>
</dbReference>
<dbReference type="GO" id="GO:0016757">
    <property type="term" value="F:glycosyltransferase activity"/>
    <property type="evidence" value="ECO:0007669"/>
    <property type="project" value="InterPro"/>
</dbReference>
<dbReference type="GO" id="GO:0009103">
    <property type="term" value="P:lipopolysaccharide biosynthetic process"/>
    <property type="evidence" value="ECO:0007669"/>
    <property type="project" value="TreeGrafter"/>
</dbReference>
<evidence type="ECO:0000256" key="1">
    <source>
        <dbReference type="ARBA" id="ARBA00022679"/>
    </source>
</evidence>
<accession>A0A7C4EY16</accession>